<feature type="transmembrane region" description="Helical" evidence="1">
    <location>
        <begin position="90"/>
        <end position="111"/>
    </location>
</feature>
<proteinExistence type="predicted"/>
<keyword evidence="3" id="KW-1185">Reference proteome</keyword>
<feature type="transmembrane region" description="Helical" evidence="1">
    <location>
        <begin position="123"/>
        <end position="143"/>
    </location>
</feature>
<organism evidence="2 3">
    <name type="scientific">Sedimentitalea todarodis</name>
    <dbReference type="NCBI Taxonomy" id="1631240"/>
    <lineage>
        <taxon>Bacteria</taxon>
        <taxon>Pseudomonadati</taxon>
        <taxon>Pseudomonadota</taxon>
        <taxon>Alphaproteobacteria</taxon>
        <taxon>Rhodobacterales</taxon>
        <taxon>Paracoccaceae</taxon>
        <taxon>Sedimentitalea</taxon>
    </lineage>
</organism>
<evidence type="ECO:0000256" key="1">
    <source>
        <dbReference type="SAM" id="Phobius"/>
    </source>
</evidence>
<dbReference type="Proteomes" id="UP001255416">
    <property type="component" value="Unassembled WGS sequence"/>
</dbReference>
<reference evidence="3" key="1">
    <citation type="submission" date="2023-05" db="EMBL/GenBank/DDBJ databases">
        <title>Sedimentitalea sp. nov. JM2-8.</title>
        <authorList>
            <person name="Huang J."/>
        </authorList>
    </citation>
    <scope>NUCLEOTIDE SEQUENCE [LARGE SCALE GENOMIC DNA]</scope>
    <source>
        <strain evidence="3">KHS03</strain>
    </source>
</reference>
<keyword evidence="1" id="KW-0812">Transmembrane</keyword>
<dbReference type="Pfam" id="PF06197">
    <property type="entry name" value="DUF998"/>
    <property type="match status" value="1"/>
</dbReference>
<keyword evidence="1" id="KW-0472">Membrane</keyword>
<dbReference type="InterPro" id="IPR009339">
    <property type="entry name" value="DUF998"/>
</dbReference>
<protein>
    <submittedName>
        <fullName evidence="2">DUF998 domain-containing protein</fullName>
    </submittedName>
</protein>
<evidence type="ECO:0000313" key="3">
    <source>
        <dbReference type="Proteomes" id="UP001255416"/>
    </source>
</evidence>
<evidence type="ECO:0000313" key="2">
    <source>
        <dbReference type="EMBL" id="MDU9006789.1"/>
    </source>
</evidence>
<sequence length="215" mass="23596">MNDETTAPKVEDEPRLMLALGWSAIAGCIIFALAILVADFVVPDHDWIADTISDLGAGRYEFIVDIGIYAFSGALISIALLSAHVHMGGWGWSLGIVGFALMGLIVFLIGARNEYGDNDSEGVVIHIYLVYGLGLIMALIPWFMSDGARRAGKHYGTILICISVVWTLSAPVFFFLPDWIDGIYERYLGLIAFAFVFTLARLFIKRGRQLMSPDG</sequence>
<dbReference type="RefSeq" id="WP_316782108.1">
    <property type="nucleotide sequence ID" value="NZ_JASMWN010000030.1"/>
</dbReference>
<feature type="transmembrane region" description="Helical" evidence="1">
    <location>
        <begin position="62"/>
        <end position="83"/>
    </location>
</feature>
<feature type="transmembrane region" description="Helical" evidence="1">
    <location>
        <begin position="187"/>
        <end position="204"/>
    </location>
</feature>
<accession>A0ABU3VKW4</accession>
<dbReference type="EMBL" id="JASMWN010000030">
    <property type="protein sequence ID" value="MDU9006789.1"/>
    <property type="molecule type" value="Genomic_DNA"/>
</dbReference>
<gene>
    <name evidence="2" type="ORF">QO231_23420</name>
</gene>
<comment type="caution">
    <text evidence="2">The sequence shown here is derived from an EMBL/GenBank/DDBJ whole genome shotgun (WGS) entry which is preliminary data.</text>
</comment>
<name>A0ABU3VKW4_9RHOB</name>
<feature type="transmembrane region" description="Helical" evidence="1">
    <location>
        <begin position="155"/>
        <end position="175"/>
    </location>
</feature>
<keyword evidence="1" id="KW-1133">Transmembrane helix</keyword>
<feature type="transmembrane region" description="Helical" evidence="1">
    <location>
        <begin position="16"/>
        <end position="42"/>
    </location>
</feature>